<evidence type="ECO:0000259" key="4">
    <source>
        <dbReference type="PROSITE" id="PS50222"/>
    </source>
</evidence>
<feature type="region of interest" description="Disordered" evidence="2">
    <location>
        <begin position="119"/>
        <end position="148"/>
    </location>
</feature>
<feature type="signal peptide" evidence="3">
    <location>
        <begin position="1"/>
        <end position="23"/>
    </location>
</feature>
<evidence type="ECO:0000313" key="5">
    <source>
        <dbReference type="EMBL" id="PIK61096.1"/>
    </source>
</evidence>
<reference evidence="5 6" key="1">
    <citation type="journal article" date="2017" name="PLoS Biol.">
        <title>The sea cucumber genome provides insights into morphological evolution and visceral regeneration.</title>
        <authorList>
            <person name="Zhang X."/>
            <person name="Sun L."/>
            <person name="Yuan J."/>
            <person name="Sun Y."/>
            <person name="Gao Y."/>
            <person name="Zhang L."/>
            <person name="Li S."/>
            <person name="Dai H."/>
            <person name="Hamel J.F."/>
            <person name="Liu C."/>
            <person name="Yu Y."/>
            <person name="Liu S."/>
            <person name="Lin W."/>
            <person name="Guo K."/>
            <person name="Jin S."/>
            <person name="Xu P."/>
            <person name="Storey K.B."/>
            <person name="Huan P."/>
            <person name="Zhang T."/>
            <person name="Zhou Y."/>
            <person name="Zhang J."/>
            <person name="Lin C."/>
            <person name="Li X."/>
            <person name="Xing L."/>
            <person name="Huo D."/>
            <person name="Sun M."/>
            <person name="Wang L."/>
            <person name="Mercier A."/>
            <person name="Li F."/>
            <person name="Yang H."/>
            <person name="Xiang J."/>
        </authorList>
    </citation>
    <scope>NUCLEOTIDE SEQUENCE [LARGE SCALE GENOMIC DNA]</scope>
    <source>
        <strain evidence="5">Shaxun</strain>
        <tissue evidence="5">Muscle</tissue>
    </source>
</reference>
<feature type="chain" id="PRO_5013668047" description="EF-hand domain-containing protein" evidence="3">
    <location>
        <begin position="24"/>
        <end position="148"/>
    </location>
</feature>
<dbReference type="EMBL" id="MRZV01000040">
    <property type="protein sequence ID" value="PIK61096.1"/>
    <property type="molecule type" value="Genomic_DNA"/>
</dbReference>
<dbReference type="PROSITE" id="PS00018">
    <property type="entry name" value="EF_HAND_1"/>
    <property type="match status" value="1"/>
</dbReference>
<dbReference type="GO" id="GO:0005509">
    <property type="term" value="F:calcium ion binding"/>
    <property type="evidence" value="ECO:0007669"/>
    <property type="project" value="InterPro"/>
</dbReference>
<dbReference type="SUPFAM" id="SSF47473">
    <property type="entry name" value="EF-hand"/>
    <property type="match status" value="1"/>
</dbReference>
<gene>
    <name evidence="5" type="ORF">BSL78_01921</name>
</gene>
<evidence type="ECO:0000256" key="2">
    <source>
        <dbReference type="SAM" id="MobiDB-lite"/>
    </source>
</evidence>
<accession>A0A2G8LLG0</accession>
<dbReference type="AlphaFoldDB" id="A0A2G8LLG0"/>
<dbReference type="Proteomes" id="UP000230750">
    <property type="component" value="Unassembled WGS sequence"/>
</dbReference>
<feature type="compositionally biased region" description="Polar residues" evidence="2">
    <location>
        <begin position="136"/>
        <end position="148"/>
    </location>
</feature>
<dbReference type="InterPro" id="IPR018247">
    <property type="entry name" value="EF_Hand_1_Ca_BS"/>
</dbReference>
<dbReference type="PROSITE" id="PS50222">
    <property type="entry name" value="EF_HAND_2"/>
    <property type="match status" value="1"/>
</dbReference>
<keyword evidence="6" id="KW-1185">Reference proteome</keyword>
<sequence length="148" mass="16894">MAKLTKILMLFVLVLAISITVNARRRRKGRLDCKKGSAKFNANCIRNQITRRRKGRSVGGDVDTSKLNRIFTKLDENNDGLIDGREWLAASCNKGIRQFTELLDEFDINGDERISLNELEKDDNKMERFETDDQNTRNTAAGLKQSTE</sequence>
<dbReference type="InterPro" id="IPR011992">
    <property type="entry name" value="EF-hand-dom_pair"/>
</dbReference>
<keyword evidence="3" id="KW-0732">Signal</keyword>
<proteinExistence type="predicted"/>
<dbReference type="Pfam" id="PF13499">
    <property type="entry name" value="EF-hand_7"/>
    <property type="match status" value="1"/>
</dbReference>
<evidence type="ECO:0000313" key="6">
    <source>
        <dbReference type="Proteomes" id="UP000230750"/>
    </source>
</evidence>
<evidence type="ECO:0000256" key="3">
    <source>
        <dbReference type="SAM" id="SignalP"/>
    </source>
</evidence>
<evidence type="ECO:0000256" key="1">
    <source>
        <dbReference type="ARBA" id="ARBA00022837"/>
    </source>
</evidence>
<feature type="compositionally biased region" description="Basic and acidic residues" evidence="2">
    <location>
        <begin position="119"/>
        <end position="135"/>
    </location>
</feature>
<comment type="caution">
    <text evidence="5">The sequence shown here is derived from an EMBL/GenBank/DDBJ whole genome shotgun (WGS) entry which is preliminary data.</text>
</comment>
<feature type="domain" description="EF-hand" evidence="4">
    <location>
        <begin position="62"/>
        <end position="97"/>
    </location>
</feature>
<dbReference type="InterPro" id="IPR002048">
    <property type="entry name" value="EF_hand_dom"/>
</dbReference>
<organism evidence="5 6">
    <name type="scientific">Stichopus japonicus</name>
    <name type="common">Sea cucumber</name>
    <dbReference type="NCBI Taxonomy" id="307972"/>
    <lineage>
        <taxon>Eukaryota</taxon>
        <taxon>Metazoa</taxon>
        <taxon>Echinodermata</taxon>
        <taxon>Eleutherozoa</taxon>
        <taxon>Echinozoa</taxon>
        <taxon>Holothuroidea</taxon>
        <taxon>Aspidochirotacea</taxon>
        <taxon>Aspidochirotida</taxon>
        <taxon>Stichopodidae</taxon>
        <taxon>Apostichopus</taxon>
    </lineage>
</organism>
<name>A0A2G8LLG0_STIJA</name>
<dbReference type="Gene3D" id="1.10.238.10">
    <property type="entry name" value="EF-hand"/>
    <property type="match status" value="1"/>
</dbReference>
<protein>
    <recommendedName>
        <fullName evidence="4">EF-hand domain-containing protein</fullName>
    </recommendedName>
</protein>
<keyword evidence="1" id="KW-0106">Calcium</keyword>